<protein>
    <submittedName>
        <fullName evidence="11">GTP binding protein beta 1</fullName>
    </submittedName>
</protein>
<dbReference type="GO" id="GO:0005886">
    <property type="term" value="C:plasma membrane"/>
    <property type="evidence" value="ECO:0007669"/>
    <property type="project" value="UniProtKB-ARBA"/>
</dbReference>
<feature type="repeat" description="WD" evidence="10">
    <location>
        <begin position="61"/>
        <end position="102"/>
    </location>
</feature>
<comment type="subunit">
    <text evidence="4">G proteins are composed of 3 units, alpha, beta and gamma.</text>
</comment>
<dbReference type="PROSITE" id="PS00678">
    <property type="entry name" value="WD_REPEATS_1"/>
    <property type="match status" value="1"/>
</dbReference>
<dbReference type="EMBL" id="BJWL01000010">
    <property type="protein sequence ID" value="GFY95107.1"/>
    <property type="molecule type" value="Genomic_DNA"/>
</dbReference>
<dbReference type="InterPro" id="IPR001680">
    <property type="entry name" value="WD40_rpt"/>
</dbReference>
<dbReference type="CDD" id="cd00200">
    <property type="entry name" value="WD40"/>
    <property type="match status" value="1"/>
</dbReference>
<comment type="similarity">
    <text evidence="3">Belongs to the WD repeat G protein beta family.</text>
</comment>
<dbReference type="PROSITE" id="PS50294">
    <property type="entry name" value="WD_REPEATS_REGION"/>
    <property type="match status" value="4"/>
</dbReference>
<dbReference type="AlphaFoldDB" id="A0A7J0FB30"/>
<feature type="repeat" description="WD" evidence="10">
    <location>
        <begin position="244"/>
        <end position="285"/>
    </location>
</feature>
<feature type="repeat" description="WD" evidence="10">
    <location>
        <begin position="200"/>
        <end position="242"/>
    </location>
</feature>
<evidence type="ECO:0000256" key="5">
    <source>
        <dbReference type="ARBA" id="ARBA00022472"/>
    </source>
</evidence>
<comment type="similarity">
    <text evidence="2">Belongs to the mTERF family.</text>
</comment>
<dbReference type="SUPFAM" id="SSF50978">
    <property type="entry name" value="WD40 repeat-like"/>
    <property type="match status" value="1"/>
</dbReference>
<dbReference type="Pfam" id="PF02536">
    <property type="entry name" value="mTERF"/>
    <property type="match status" value="1"/>
</dbReference>
<dbReference type="Pfam" id="PF25391">
    <property type="entry name" value="WD40_Gbeta"/>
    <property type="match status" value="1"/>
</dbReference>
<dbReference type="InterPro" id="IPR019775">
    <property type="entry name" value="WD40_repeat_CS"/>
</dbReference>
<keyword evidence="5" id="KW-0805">Transcription regulation</keyword>
<dbReference type="GO" id="GO:0007165">
    <property type="term" value="P:signal transduction"/>
    <property type="evidence" value="ECO:0007669"/>
    <property type="project" value="UniProtKB-KW"/>
</dbReference>
<dbReference type="InterPro" id="IPR036322">
    <property type="entry name" value="WD40_repeat_dom_sf"/>
</dbReference>
<dbReference type="InterPro" id="IPR003690">
    <property type="entry name" value="MTERF"/>
</dbReference>
<dbReference type="InterPro" id="IPR020472">
    <property type="entry name" value="WD40_PAC1"/>
</dbReference>
<keyword evidence="8" id="KW-0809">Transit peptide</keyword>
<dbReference type="Proteomes" id="UP000585474">
    <property type="component" value="Unassembled WGS sequence"/>
</dbReference>
<dbReference type="Gene3D" id="2.130.10.10">
    <property type="entry name" value="YVTN repeat-like/Quinoprotein amine dehydrogenase"/>
    <property type="match status" value="1"/>
</dbReference>
<dbReference type="InterPro" id="IPR001632">
    <property type="entry name" value="WD40_G-protein_beta-like"/>
</dbReference>
<dbReference type="FunFam" id="2.130.10.10:FF:000580">
    <property type="entry name" value="Guanine nucleotide-binding protein subunit beta"/>
    <property type="match status" value="1"/>
</dbReference>
<dbReference type="SMART" id="SM00733">
    <property type="entry name" value="Mterf"/>
    <property type="match status" value="3"/>
</dbReference>
<dbReference type="OrthoDB" id="10255630at2759"/>
<dbReference type="PANTHER" id="PTHR19850">
    <property type="entry name" value="GUANINE NUCLEOTIDE-BINDING PROTEIN BETA G PROTEIN BETA"/>
    <property type="match status" value="1"/>
</dbReference>
<evidence type="ECO:0000313" key="11">
    <source>
        <dbReference type="EMBL" id="GFY95107.1"/>
    </source>
</evidence>
<name>A0A7J0FB30_9ERIC</name>
<dbReference type="InterPro" id="IPR038538">
    <property type="entry name" value="MTERF_sf"/>
</dbReference>
<comment type="caution">
    <text evidence="11">The sequence shown here is derived from an EMBL/GenBank/DDBJ whole genome shotgun (WGS) entry which is preliminary data.</text>
</comment>
<dbReference type="Gene3D" id="1.25.70.10">
    <property type="entry name" value="Transcription termination factor 3, mitochondrial"/>
    <property type="match status" value="1"/>
</dbReference>
<reference evidence="11 12" key="1">
    <citation type="submission" date="2019-07" db="EMBL/GenBank/DDBJ databases">
        <title>De Novo Assembly of kiwifruit Actinidia rufa.</title>
        <authorList>
            <person name="Sugita-Konishi S."/>
            <person name="Sato K."/>
            <person name="Mori E."/>
            <person name="Abe Y."/>
            <person name="Kisaki G."/>
            <person name="Hamano K."/>
            <person name="Suezawa K."/>
            <person name="Otani M."/>
            <person name="Fukuda T."/>
            <person name="Manabe T."/>
            <person name="Gomi K."/>
            <person name="Tabuchi M."/>
            <person name="Akimitsu K."/>
            <person name="Kataoka I."/>
        </authorList>
    </citation>
    <scope>NUCLEOTIDE SEQUENCE [LARGE SCALE GENOMIC DNA]</scope>
    <source>
        <strain evidence="12">cv. Fuchu</strain>
    </source>
</reference>
<comment type="function">
    <text evidence="1">Guanine nucleotide-binding proteins (G proteins) are involved as a modulator or transducer in various transmembrane signaling systems. The beta and gamma chains are required for the GTPase activity, for replacement of GDP by GTP, and for G protein-effector interaction.</text>
</comment>
<organism evidence="11 12">
    <name type="scientific">Actinidia rufa</name>
    <dbReference type="NCBI Taxonomy" id="165716"/>
    <lineage>
        <taxon>Eukaryota</taxon>
        <taxon>Viridiplantae</taxon>
        <taxon>Streptophyta</taxon>
        <taxon>Embryophyta</taxon>
        <taxon>Tracheophyta</taxon>
        <taxon>Spermatophyta</taxon>
        <taxon>Magnoliopsida</taxon>
        <taxon>eudicotyledons</taxon>
        <taxon>Gunneridae</taxon>
        <taxon>Pentapetalae</taxon>
        <taxon>asterids</taxon>
        <taxon>Ericales</taxon>
        <taxon>Actinidiaceae</taxon>
        <taxon>Actinidia</taxon>
    </lineage>
</organism>
<proteinExistence type="inferred from homology"/>
<keyword evidence="12" id="KW-1185">Reference proteome</keyword>
<evidence type="ECO:0000256" key="7">
    <source>
        <dbReference type="ARBA" id="ARBA00022737"/>
    </source>
</evidence>
<dbReference type="InterPro" id="IPR015943">
    <property type="entry name" value="WD40/YVTN_repeat-like_dom_sf"/>
</dbReference>
<sequence>MLVAELKERHVAATETVNALREQLKHRRLLLLDTDVAGYARSQGKTPVSLGPTDLVCCRTLQGHTGKVYSLDWTPEKNRIVSASKDGRLIVWNALTSQKIHAIKLPCAWVMTCAFSPTGQSVACGGLDSVCSIFSLNSPTDKDGNLPVARMLSGHKGYVSCCQYVPDEDTHLITSSGDHTCILWDITTGLRTSVFGGEFQSGHTSDVLSVSISGSNSRMFVSGSCDGTARLWDTRVASRAVRTFHGHEADVNAVKFFPDGNRFGTGSDDGTCRLFDIRTGHQLQVYYQQRGDNDVPPVNSIAFSISGRLLFAGYSNGDCYVWDTLLAEVVLNLGSLQNSHEARISCLGLSADGSALCTGSWDTNLKDLEPCCPAHERKRFGLLVGTGEWSEQLASKRSSELPWHYIPAVCDVRKVGLQRDRRGEREGVAVGVDLVMIRWAVADFGMIGSSGCGGLGVGFGSGDELGHVDHVLKDGTGGGYQESHKLVLYCPQILLSNAEFCLRPTLAYLRELGLQKLNSPTNLNAHLLNTRIGKLEEKIWFLRGLGLSRDESARVCARLPAIFGYSVKRNLGPKIEYLVSEMKREIEELKVFPQYFGFSLEKRIVPRHLHLKQRNVEVSLKRMLMWSDERFYAKWK</sequence>
<evidence type="ECO:0000256" key="2">
    <source>
        <dbReference type="ARBA" id="ARBA00007692"/>
    </source>
</evidence>
<feature type="repeat" description="WD" evidence="10">
    <location>
        <begin position="152"/>
        <end position="194"/>
    </location>
</feature>
<accession>A0A7J0FB30</accession>
<evidence type="ECO:0000313" key="12">
    <source>
        <dbReference type="Proteomes" id="UP000585474"/>
    </source>
</evidence>
<dbReference type="GO" id="GO:0003676">
    <property type="term" value="F:nucleic acid binding"/>
    <property type="evidence" value="ECO:0007669"/>
    <property type="project" value="InterPro"/>
</dbReference>
<evidence type="ECO:0000256" key="6">
    <source>
        <dbReference type="ARBA" id="ARBA00022574"/>
    </source>
</evidence>
<dbReference type="GO" id="GO:0006353">
    <property type="term" value="P:DNA-templated transcription termination"/>
    <property type="evidence" value="ECO:0007669"/>
    <property type="project" value="UniProtKB-KW"/>
</dbReference>
<dbReference type="PROSITE" id="PS50082">
    <property type="entry name" value="WD_REPEATS_2"/>
    <property type="match status" value="4"/>
</dbReference>
<evidence type="ECO:0000256" key="9">
    <source>
        <dbReference type="ARBA" id="ARBA00023224"/>
    </source>
</evidence>
<gene>
    <name evidence="11" type="ORF">Acr_10g0004920</name>
</gene>
<keyword evidence="7" id="KW-0677">Repeat</keyword>
<dbReference type="SMART" id="SM00320">
    <property type="entry name" value="WD40"/>
    <property type="match status" value="7"/>
</dbReference>
<dbReference type="PRINTS" id="PR00319">
    <property type="entry name" value="GPROTEINB"/>
</dbReference>
<dbReference type="PRINTS" id="PR00320">
    <property type="entry name" value="GPROTEINBRPT"/>
</dbReference>
<evidence type="ECO:0000256" key="1">
    <source>
        <dbReference type="ARBA" id="ARBA00002002"/>
    </source>
</evidence>
<evidence type="ECO:0000256" key="4">
    <source>
        <dbReference type="ARBA" id="ARBA00011581"/>
    </source>
</evidence>
<evidence type="ECO:0000256" key="3">
    <source>
        <dbReference type="ARBA" id="ARBA00009768"/>
    </source>
</evidence>
<evidence type="ECO:0000256" key="10">
    <source>
        <dbReference type="PROSITE-ProRule" id="PRU00221"/>
    </source>
</evidence>
<dbReference type="InterPro" id="IPR016346">
    <property type="entry name" value="G-protein_beta_1-5"/>
</dbReference>
<keyword evidence="6 10" id="KW-0853">WD repeat</keyword>
<evidence type="ECO:0000256" key="8">
    <source>
        <dbReference type="ARBA" id="ARBA00022946"/>
    </source>
</evidence>
<keyword evidence="5" id="KW-0804">Transcription</keyword>
<keyword evidence="5" id="KW-0806">Transcription termination</keyword>
<keyword evidence="9" id="KW-0807">Transducer</keyword>